<dbReference type="GO" id="GO:0022627">
    <property type="term" value="C:cytosolic small ribosomal subunit"/>
    <property type="evidence" value="ECO:0007669"/>
    <property type="project" value="UniProtKB-UniRule"/>
</dbReference>
<dbReference type="GO" id="GO:0019843">
    <property type="term" value="F:rRNA binding"/>
    <property type="evidence" value="ECO:0007669"/>
    <property type="project" value="UniProtKB-UniRule"/>
</dbReference>
<evidence type="ECO:0000256" key="6">
    <source>
        <dbReference type="HAMAP-Rule" id="MF_01345"/>
    </source>
</evidence>
<keyword evidence="3 6" id="KW-0694">RNA-binding</keyword>
<protein>
    <recommendedName>
        <fullName evidence="6">Small ribosomal subunit protein uS17</fullName>
    </recommendedName>
</protein>
<dbReference type="Pfam" id="PF00366">
    <property type="entry name" value="Ribosomal_S17"/>
    <property type="match status" value="1"/>
</dbReference>
<proteinExistence type="inferred from homology"/>
<dbReference type="EMBL" id="QOVI01000006">
    <property type="protein sequence ID" value="RXG12606.1"/>
    <property type="molecule type" value="Genomic_DNA"/>
</dbReference>
<dbReference type="HAMAP" id="MF_01345_B">
    <property type="entry name" value="Ribosomal_uS17_B"/>
    <property type="match status" value="1"/>
</dbReference>
<dbReference type="RefSeq" id="WP_040533212.1">
    <property type="nucleotide sequence ID" value="NZ_QOVI01000006.1"/>
</dbReference>
<dbReference type="GO" id="GO:0006412">
    <property type="term" value="P:translation"/>
    <property type="evidence" value="ECO:0007669"/>
    <property type="project" value="UniProtKB-UniRule"/>
</dbReference>
<dbReference type="GO" id="GO:0003735">
    <property type="term" value="F:structural constituent of ribosome"/>
    <property type="evidence" value="ECO:0007669"/>
    <property type="project" value="UniProtKB-UniRule"/>
</dbReference>
<evidence type="ECO:0000313" key="8">
    <source>
        <dbReference type="EMBL" id="RXG12606.1"/>
    </source>
</evidence>
<dbReference type="InterPro" id="IPR000266">
    <property type="entry name" value="Ribosomal_uS17"/>
</dbReference>
<dbReference type="PROSITE" id="PS00056">
    <property type="entry name" value="RIBOSOMAL_S17"/>
    <property type="match status" value="1"/>
</dbReference>
<dbReference type="AlphaFoldDB" id="A0A4Q0NQH9"/>
<dbReference type="InterPro" id="IPR019984">
    <property type="entry name" value="Ribosomal_uS17_bact/chlr"/>
</dbReference>
<name>A0A4Q0NQH9_9FLAO</name>
<dbReference type="SUPFAM" id="SSF50249">
    <property type="entry name" value="Nucleic acid-binding proteins"/>
    <property type="match status" value="1"/>
</dbReference>
<comment type="function">
    <text evidence="6">One of the primary rRNA binding proteins, it binds specifically to the 5'-end of 16S ribosomal RNA.</text>
</comment>
<comment type="similarity">
    <text evidence="1 6 7">Belongs to the universal ribosomal protein uS17 family.</text>
</comment>
<keyword evidence="9" id="KW-1185">Reference proteome</keyword>
<dbReference type="NCBIfam" id="TIGR03635">
    <property type="entry name" value="uS17_bact"/>
    <property type="match status" value="1"/>
</dbReference>
<gene>
    <name evidence="6" type="primary">rpsQ</name>
    <name evidence="8" type="ORF">DSM04_10687</name>
</gene>
<dbReference type="OrthoDB" id="9811714at2"/>
<accession>A0A4Q0NQH9</accession>
<dbReference type="CDD" id="cd00364">
    <property type="entry name" value="Ribosomal_uS17"/>
    <property type="match status" value="1"/>
</dbReference>
<evidence type="ECO:0000313" key="9">
    <source>
        <dbReference type="Proteomes" id="UP000289821"/>
    </source>
</evidence>
<dbReference type="InterPro" id="IPR012340">
    <property type="entry name" value="NA-bd_OB-fold"/>
</dbReference>
<dbReference type="InterPro" id="IPR019979">
    <property type="entry name" value="Ribosomal_uS17_CS"/>
</dbReference>
<dbReference type="FunFam" id="2.40.50.140:FF:000123">
    <property type="entry name" value="30S ribosomal protein S17"/>
    <property type="match status" value="1"/>
</dbReference>
<evidence type="ECO:0000256" key="3">
    <source>
        <dbReference type="ARBA" id="ARBA00022884"/>
    </source>
</evidence>
<organism evidence="8 9">
    <name type="scientific">Leeuwenhoekiella aestuarii</name>
    <dbReference type="NCBI Taxonomy" id="2249426"/>
    <lineage>
        <taxon>Bacteria</taxon>
        <taxon>Pseudomonadati</taxon>
        <taxon>Bacteroidota</taxon>
        <taxon>Flavobacteriia</taxon>
        <taxon>Flavobacteriales</taxon>
        <taxon>Flavobacteriaceae</taxon>
        <taxon>Leeuwenhoekiella</taxon>
    </lineage>
</organism>
<evidence type="ECO:0000256" key="7">
    <source>
        <dbReference type="RuleBase" id="RU003872"/>
    </source>
</evidence>
<keyword evidence="4 6" id="KW-0689">Ribosomal protein</keyword>
<dbReference type="PANTHER" id="PTHR10744">
    <property type="entry name" value="40S RIBOSOMAL PROTEIN S11 FAMILY MEMBER"/>
    <property type="match status" value="1"/>
</dbReference>
<dbReference type="PANTHER" id="PTHR10744:SF1">
    <property type="entry name" value="SMALL RIBOSOMAL SUBUNIT PROTEIN US17M"/>
    <property type="match status" value="1"/>
</dbReference>
<evidence type="ECO:0000256" key="2">
    <source>
        <dbReference type="ARBA" id="ARBA00022730"/>
    </source>
</evidence>
<comment type="subunit">
    <text evidence="6">Part of the 30S ribosomal subunit.</text>
</comment>
<keyword evidence="2 6" id="KW-0699">rRNA-binding</keyword>
<evidence type="ECO:0000256" key="5">
    <source>
        <dbReference type="ARBA" id="ARBA00023274"/>
    </source>
</evidence>
<evidence type="ECO:0000256" key="4">
    <source>
        <dbReference type="ARBA" id="ARBA00022980"/>
    </source>
</evidence>
<dbReference type="NCBIfam" id="NF004123">
    <property type="entry name" value="PRK05610.1"/>
    <property type="match status" value="1"/>
</dbReference>
<evidence type="ECO:0000256" key="1">
    <source>
        <dbReference type="ARBA" id="ARBA00010254"/>
    </source>
</evidence>
<sequence>MEKRNLRKERIGVVTSNKMQKSIVVSEVKKVKHPMYGKFVLKTKKYVAHDEQNDCNIGDTVKIMETRPLSKSKSWRLVEIIERAK</sequence>
<dbReference type="Proteomes" id="UP000289821">
    <property type="component" value="Unassembled WGS sequence"/>
</dbReference>
<keyword evidence="5 6" id="KW-0687">Ribonucleoprotein</keyword>
<dbReference type="PRINTS" id="PR00973">
    <property type="entry name" value="RIBOSOMALS17"/>
</dbReference>
<dbReference type="Gene3D" id="2.40.50.140">
    <property type="entry name" value="Nucleic acid-binding proteins"/>
    <property type="match status" value="1"/>
</dbReference>
<comment type="caution">
    <text evidence="8">The sequence shown here is derived from an EMBL/GenBank/DDBJ whole genome shotgun (WGS) entry which is preliminary data.</text>
</comment>
<reference evidence="8 9" key="1">
    <citation type="submission" date="2018-07" db="EMBL/GenBank/DDBJ databases">
        <title>Leeuwenhoekiella genomics.</title>
        <authorList>
            <person name="Tahon G."/>
            <person name="Willems A."/>
        </authorList>
    </citation>
    <scope>NUCLEOTIDE SEQUENCE [LARGE SCALE GENOMIC DNA]</scope>
    <source>
        <strain evidence="8 9">R-50232</strain>
    </source>
</reference>